<organism evidence="2 3">
    <name type="scientific">Ceratodon purpureus</name>
    <name type="common">Fire moss</name>
    <name type="synonym">Dicranum purpureum</name>
    <dbReference type="NCBI Taxonomy" id="3225"/>
    <lineage>
        <taxon>Eukaryota</taxon>
        <taxon>Viridiplantae</taxon>
        <taxon>Streptophyta</taxon>
        <taxon>Embryophyta</taxon>
        <taxon>Bryophyta</taxon>
        <taxon>Bryophytina</taxon>
        <taxon>Bryopsida</taxon>
        <taxon>Dicranidae</taxon>
        <taxon>Pseudoditrichales</taxon>
        <taxon>Ditrichaceae</taxon>
        <taxon>Ceratodon</taxon>
    </lineage>
</organism>
<accession>A0A8T0J8H6</accession>
<protein>
    <submittedName>
        <fullName evidence="2">Uncharacterized protein</fullName>
    </submittedName>
</protein>
<evidence type="ECO:0000256" key="1">
    <source>
        <dbReference type="SAM" id="MobiDB-lite"/>
    </source>
</evidence>
<reference evidence="2" key="1">
    <citation type="submission" date="2020-06" db="EMBL/GenBank/DDBJ databases">
        <title>WGS assembly of Ceratodon purpureus strain R40.</title>
        <authorList>
            <person name="Carey S.B."/>
            <person name="Jenkins J."/>
            <person name="Shu S."/>
            <person name="Lovell J.T."/>
            <person name="Sreedasyam A."/>
            <person name="Maumus F."/>
            <person name="Tiley G.P."/>
            <person name="Fernandez-Pozo N."/>
            <person name="Barry K."/>
            <person name="Chen C."/>
            <person name="Wang M."/>
            <person name="Lipzen A."/>
            <person name="Daum C."/>
            <person name="Saski C.A."/>
            <person name="Payton A.C."/>
            <person name="Mcbreen J.C."/>
            <person name="Conrad R.E."/>
            <person name="Kollar L.M."/>
            <person name="Olsson S."/>
            <person name="Huttunen S."/>
            <person name="Landis J.B."/>
            <person name="Wickett N.J."/>
            <person name="Johnson M.G."/>
            <person name="Rensing S.A."/>
            <person name="Grimwood J."/>
            <person name="Schmutz J."/>
            <person name="Mcdaniel S.F."/>
        </authorList>
    </citation>
    <scope>NUCLEOTIDE SEQUENCE</scope>
    <source>
        <strain evidence="2">R40</strain>
    </source>
</reference>
<feature type="region of interest" description="Disordered" evidence="1">
    <location>
        <begin position="68"/>
        <end position="122"/>
    </location>
</feature>
<comment type="caution">
    <text evidence="2">The sequence shown here is derived from an EMBL/GenBank/DDBJ whole genome shotgun (WGS) entry which is preliminary data.</text>
</comment>
<dbReference type="AlphaFoldDB" id="A0A8T0J8H6"/>
<gene>
    <name evidence="2" type="ORF">KC19_1G156600</name>
</gene>
<keyword evidence="3" id="KW-1185">Reference proteome</keyword>
<dbReference type="Proteomes" id="UP000822688">
    <property type="component" value="Chromosome 1"/>
</dbReference>
<name>A0A8T0J8H6_CERPU</name>
<feature type="compositionally biased region" description="Polar residues" evidence="1">
    <location>
        <begin position="87"/>
        <end position="98"/>
    </location>
</feature>
<proteinExistence type="predicted"/>
<dbReference type="EMBL" id="CM026421">
    <property type="protein sequence ID" value="KAG0591183.1"/>
    <property type="molecule type" value="Genomic_DNA"/>
</dbReference>
<evidence type="ECO:0000313" key="2">
    <source>
        <dbReference type="EMBL" id="KAG0591183.1"/>
    </source>
</evidence>
<evidence type="ECO:0000313" key="3">
    <source>
        <dbReference type="Proteomes" id="UP000822688"/>
    </source>
</evidence>
<sequence length="122" mass="13470">MDNCPLCTGEKSNRHILLPEDKTPNATDVWLLSCLAMASENSKPILTTQAYVQQGSHSVSKITSTIALNPNEQPDPWPHSKTKHLQSPRNPNHSQKSPSLHRHSTSHPPILSKPTHIISTTT</sequence>